<keyword evidence="3" id="KW-1185">Reference proteome</keyword>
<name>A0A1B9GMT3_9TREE</name>
<dbReference type="EMBL" id="KI669510">
    <property type="protein sequence ID" value="OCF32165.1"/>
    <property type="molecule type" value="Genomic_DNA"/>
</dbReference>
<evidence type="ECO:0000256" key="1">
    <source>
        <dbReference type="SAM" id="MobiDB-lite"/>
    </source>
</evidence>
<accession>A0A1B9GMT3</accession>
<reference evidence="2 3" key="1">
    <citation type="submission" date="2013-07" db="EMBL/GenBank/DDBJ databases">
        <title>The Genome Sequence of Cryptococcus heveanensis BCC8398.</title>
        <authorList>
            <consortium name="The Broad Institute Genome Sequencing Platform"/>
            <person name="Cuomo C."/>
            <person name="Litvintseva A."/>
            <person name="Chen Y."/>
            <person name="Heitman J."/>
            <person name="Sun S."/>
            <person name="Springer D."/>
            <person name="Dromer F."/>
            <person name="Young S.K."/>
            <person name="Zeng Q."/>
            <person name="Gargeya S."/>
            <person name="Fitzgerald M."/>
            <person name="Abouelleil A."/>
            <person name="Alvarado L."/>
            <person name="Berlin A.M."/>
            <person name="Chapman S.B."/>
            <person name="Dewar J."/>
            <person name="Goldberg J."/>
            <person name="Griggs A."/>
            <person name="Gujja S."/>
            <person name="Hansen M."/>
            <person name="Howarth C."/>
            <person name="Imamovic A."/>
            <person name="Larimer J."/>
            <person name="McCowan C."/>
            <person name="Murphy C."/>
            <person name="Pearson M."/>
            <person name="Priest M."/>
            <person name="Roberts A."/>
            <person name="Saif S."/>
            <person name="Shea T."/>
            <person name="Sykes S."/>
            <person name="Wortman J."/>
            <person name="Nusbaum C."/>
            <person name="Birren B."/>
        </authorList>
    </citation>
    <scope>NUCLEOTIDE SEQUENCE [LARGE SCALE GENOMIC DNA]</scope>
    <source>
        <strain evidence="2 3">BCC8398</strain>
    </source>
</reference>
<evidence type="ECO:0000313" key="2">
    <source>
        <dbReference type="EMBL" id="OCF32165.1"/>
    </source>
</evidence>
<evidence type="ECO:0000313" key="3">
    <source>
        <dbReference type="Proteomes" id="UP000092666"/>
    </source>
</evidence>
<dbReference type="Proteomes" id="UP000092666">
    <property type="component" value="Unassembled WGS sequence"/>
</dbReference>
<feature type="compositionally biased region" description="Basic and acidic residues" evidence="1">
    <location>
        <begin position="59"/>
        <end position="73"/>
    </location>
</feature>
<proteinExistence type="predicted"/>
<dbReference type="AlphaFoldDB" id="A0A1B9GMT3"/>
<reference evidence="3" key="2">
    <citation type="submission" date="2013-12" db="EMBL/GenBank/DDBJ databases">
        <title>Evolution of pathogenesis and genome organization in the Tremellales.</title>
        <authorList>
            <person name="Cuomo C."/>
            <person name="Litvintseva A."/>
            <person name="Heitman J."/>
            <person name="Chen Y."/>
            <person name="Sun S."/>
            <person name="Springer D."/>
            <person name="Dromer F."/>
            <person name="Young S."/>
            <person name="Zeng Q."/>
            <person name="Chapman S."/>
            <person name="Gujja S."/>
            <person name="Saif S."/>
            <person name="Birren B."/>
        </authorList>
    </citation>
    <scope>NUCLEOTIDE SEQUENCE [LARGE SCALE GENOMIC DNA]</scope>
    <source>
        <strain evidence="3">BCC8398</strain>
    </source>
</reference>
<sequence>MSAAAIAASQMPSNSNGKADKDAAKGVKRKGSASRGVEALKKVNTNSMAKLTSFFKPKGSGDKDKDKDEDKPKPATQKKKK</sequence>
<feature type="region of interest" description="Disordered" evidence="1">
    <location>
        <begin position="1"/>
        <end position="81"/>
    </location>
</feature>
<protein>
    <submittedName>
        <fullName evidence="2">Uncharacterized protein</fullName>
    </submittedName>
</protein>
<dbReference type="STRING" id="1296120.A0A1B9GMT3"/>
<organism evidence="2 3">
    <name type="scientific">Kwoniella heveanensis BCC8398</name>
    <dbReference type="NCBI Taxonomy" id="1296120"/>
    <lineage>
        <taxon>Eukaryota</taxon>
        <taxon>Fungi</taxon>
        <taxon>Dikarya</taxon>
        <taxon>Basidiomycota</taxon>
        <taxon>Agaricomycotina</taxon>
        <taxon>Tremellomycetes</taxon>
        <taxon>Tremellales</taxon>
        <taxon>Cryptococcaceae</taxon>
        <taxon>Kwoniella</taxon>
    </lineage>
</organism>
<gene>
    <name evidence="2" type="ORF">I316_06079</name>
</gene>